<evidence type="ECO:0000256" key="1">
    <source>
        <dbReference type="SAM" id="Phobius"/>
    </source>
</evidence>
<sequence length="676" mass="67560">MELDFKESWPTLSSFATDLAAAALPPRGARPGRSVAAFFRRETGAVAVIAGLAIPVLLGFAGLALEYGQLLVVRAEAQRTADLASHAGAVAYARTGDTGPMVDAARGVARLNGFSDSEILVELDNSFTTASGDAVRATITAPKPLLLPRLVGGDTSVDVVASAVAGALGGAPACIQALDPDGSGITMSGGAELRSDQCAVASNAEVEAPCGTSIITESLSYDAGTNPLPKHCETITAPDGGEARIVRRSTPDPLAGTDAITLASDQMALTAALSPPDDVVVATGPDIDFGWNQSATIAQAEAVGCTASLSSSNSTWTFSCPGLSTVNIGNVTLGGGLKLLFNPGAPQATVYNLSGGIRNNGARMTFAGGIYNVAEGVNTGGGSITEFGAGTYRIGRSTRNCSGAYYSICNTSELSFDGPSEFVLPGGVRNSGGSVMTLGTETGNSFRFGPSTRGDAISIGGGSRTFMGDADGGVFEAAGWIDGGGGGSCLVIPAAELHEINGSIVASGAVRFGAGLYVVNGYMHLGGNGGGSAMCGGETISIEAADTTFMISAAGIEPKGWNCRDQAFCLTAGYSNVRFTAPQSGPFTDLAIIGPLDPSRTAGALFAAGASGSQMSGALYFPNGPISLTGGASANAGASGCLQMIGAEINMSGGTSVASECNLPQSGGAGQVALLR</sequence>
<organism evidence="3 4">
    <name type="scientific">Sinisalibacter lacisalsi</name>
    <dbReference type="NCBI Taxonomy" id="1526570"/>
    <lineage>
        <taxon>Bacteria</taxon>
        <taxon>Pseudomonadati</taxon>
        <taxon>Pseudomonadota</taxon>
        <taxon>Alphaproteobacteria</taxon>
        <taxon>Rhodobacterales</taxon>
        <taxon>Roseobacteraceae</taxon>
        <taxon>Sinisalibacter</taxon>
    </lineage>
</organism>
<dbReference type="InterPro" id="IPR028087">
    <property type="entry name" value="Tad_N"/>
</dbReference>
<dbReference type="Proteomes" id="UP000617355">
    <property type="component" value="Unassembled WGS sequence"/>
</dbReference>
<feature type="transmembrane region" description="Helical" evidence="1">
    <location>
        <begin position="43"/>
        <end position="65"/>
    </location>
</feature>
<dbReference type="RefSeq" id="WP_188526561.1">
    <property type="nucleotide sequence ID" value="NZ_BMGI01000001.1"/>
</dbReference>
<gene>
    <name evidence="3" type="ORF">GCM10011358_10750</name>
</gene>
<reference evidence="4" key="1">
    <citation type="journal article" date="2019" name="Int. J. Syst. Evol. Microbiol.">
        <title>The Global Catalogue of Microorganisms (GCM) 10K type strain sequencing project: providing services to taxonomists for standard genome sequencing and annotation.</title>
        <authorList>
            <consortium name="The Broad Institute Genomics Platform"/>
            <consortium name="The Broad Institute Genome Sequencing Center for Infectious Disease"/>
            <person name="Wu L."/>
            <person name="Ma J."/>
        </authorList>
    </citation>
    <scope>NUCLEOTIDE SEQUENCE [LARGE SCALE GENOMIC DNA]</scope>
    <source>
        <strain evidence="4">CGMCC 1.12922</strain>
    </source>
</reference>
<proteinExistence type="predicted"/>
<name>A0ABQ1QK01_9RHOB</name>
<accession>A0ABQ1QK01</accession>
<dbReference type="Pfam" id="PF13400">
    <property type="entry name" value="Tad"/>
    <property type="match status" value="1"/>
</dbReference>
<keyword evidence="1" id="KW-0472">Membrane</keyword>
<protein>
    <recommendedName>
        <fullName evidence="2">Putative Flp pilus-assembly TadG-like N-terminal domain-containing protein</fullName>
    </recommendedName>
</protein>
<evidence type="ECO:0000313" key="3">
    <source>
        <dbReference type="EMBL" id="GGD28472.1"/>
    </source>
</evidence>
<keyword evidence="1" id="KW-1133">Transmembrane helix</keyword>
<dbReference type="EMBL" id="BMGI01000001">
    <property type="protein sequence ID" value="GGD28472.1"/>
    <property type="molecule type" value="Genomic_DNA"/>
</dbReference>
<comment type="caution">
    <text evidence="3">The sequence shown here is derived from an EMBL/GenBank/DDBJ whole genome shotgun (WGS) entry which is preliminary data.</text>
</comment>
<evidence type="ECO:0000259" key="2">
    <source>
        <dbReference type="Pfam" id="PF13400"/>
    </source>
</evidence>
<keyword evidence="4" id="KW-1185">Reference proteome</keyword>
<feature type="domain" description="Putative Flp pilus-assembly TadG-like N-terminal" evidence="2">
    <location>
        <begin position="44"/>
        <end position="91"/>
    </location>
</feature>
<evidence type="ECO:0000313" key="4">
    <source>
        <dbReference type="Proteomes" id="UP000617355"/>
    </source>
</evidence>
<keyword evidence="1" id="KW-0812">Transmembrane</keyword>